<sequence>MPSESFETISDKDRARIASEFIVHAPPGEFNEVFNDVRVLVNNDQLLRDGCAQAFRQYDKDQFTPVKTESGQKPSLVTQFNELDNGRFFDQRHKKIFSFDHLRKECFDVQSFDDMGIRVKVEPHRSAVQAAIDSYTADHYKDGVSIVVSDVDPASGQIKLIVCIECHLFQPKNFCNGKWCSQWSLTFSPEDKTTEILGLIKVRVHYYEEGNIQLISSKDVKRKVSNLVRSDVNSFAKEVAKIIEEEESIYQVAVSGNYQTMSDTTFKALRRQLPVTRTKIDWSKQSYGKIGLDLTQQ</sequence>
<dbReference type="InterPro" id="IPR017865">
    <property type="entry name" value="F-actin_cap_asu_CS"/>
</dbReference>
<dbReference type="EMBL" id="UZAM01015508">
    <property type="protein sequence ID" value="VDP39398.1"/>
    <property type="molecule type" value="Genomic_DNA"/>
</dbReference>
<comment type="function">
    <text evidence="5">F-actin-capping proteins bind in a Ca(2+)-independent manner to the fast growing ends of actin filaments (barbed end) thereby blocking the exchange of subunits at these ends. Unlike other capping proteins (such as gelsolin and severin), these proteins do not sever actin filaments.</text>
</comment>
<comment type="subunit">
    <text evidence="5">Heterodimer of an alpha and a beta subunit.</text>
</comment>
<evidence type="ECO:0000256" key="3">
    <source>
        <dbReference type="ARBA" id="ARBA00022467"/>
    </source>
</evidence>
<comment type="similarity">
    <text evidence="1 5">Belongs to the F-actin-capping protein alpha subunit family.</text>
</comment>
<dbReference type="FunFam" id="3.90.1150.210:FF:000003">
    <property type="entry name" value="F-actin-capping protein subunit alpha"/>
    <property type="match status" value="1"/>
</dbReference>
<dbReference type="GO" id="GO:0051016">
    <property type="term" value="P:barbed-end actin filament capping"/>
    <property type="evidence" value="ECO:0007669"/>
    <property type="project" value="UniProtKB-UniRule"/>
</dbReference>
<name>A0A183J660_9BILA</name>
<dbReference type="WBParaSite" id="SBAD_0001174401-mRNA-1">
    <property type="protein sequence ID" value="SBAD_0001174401-mRNA-1"/>
    <property type="gene ID" value="SBAD_0001174401"/>
</dbReference>
<evidence type="ECO:0000313" key="7">
    <source>
        <dbReference type="Proteomes" id="UP000270296"/>
    </source>
</evidence>
<dbReference type="Pfam" id="PF01267">
    <property type="entry name" value="F-actin_cap_A"/>
    <property type="match status" value="1"/>
</dbReference>
<dbReference type="InterPro" id="IPR037282">
    <property type="entry name" value="CapZ_alpha/beta"/>
</dbReference>
<protein>
    <recommendedName>
        <fullName evidence="2 5">F-actin-capping protein subunit alpha</fullName>
    </recommendedName>
</protein>
<evidence type="ECO:0000256" key="2">
    <source>
        <dbReference type="ARBA" id="ARBA00014038"/>
    </source>
</evidence>
<dbReference type="GO" id="GO:0051015">
    <property type="term" value="F:actin filament binding"/>
    <property type="evidence" value="ECO:0007669"/>
    <property type="project" value="TreeGrafter"/>
</dbReference>
<evidence type="ECO:0000256" key="5">
    <source>
        <dbReference type="RuleBase" id="RU365077"/>
    </source>
</evidence>
<keyword evidence="7" id="KW-1185">Reference proteome</keyword>
<dbReference type="Gene3D" id="3.30.1140.60">
    <property type="entry name" value="F-actin capping protein, alpha subunit"/>
    <property type="match status" value="1"/>
</dbReference>
<gene>
    <name evidence="6" type="ORF">SBAD_LOCUS11358</name>
</gene>
<dbReference type="PROSITE" id="PS00749">
    <property type="entry name" value="F_ACTIN_CAPPING_A_2"/>
    <property type="match status" value="1"/>
</dbReference>
<dbReference type="OrthoDB" id="340550at2759"/>
<dbReference type="PANTHER" id="PTHR10653">
    <property type="entry name" value="F-ACTIN-CAPPING PROTEIN SUBUNIT ALPHA"/>
    <property type="match status" value="1"/>
</dbReference>
<keyword evidence="4 5" id="KW-0009">Actin-binding</keyword>
<keyword evidence="3 5" id="KW-0117">Actin capping</keyword>
<dbReference type="PRINTS" id="PR00191">
    <property type="entry name" value="FACTINCAPA"/>
</dbReference>
<accession>A0A183J660</accession>
<dbReference type="GO" id="GO:0008290">
    <property type="term" value="C:F-actin capping protein complex"/>
    <property type="evidence" value="ECO:0007669"/>
    <property type="project" value="UniProtKB-UniRule"/>
</dbReference>
<reference evidence="6 7" key="2">
    <citation type="submission" date="2018-11" db="EMBL/GenBank/DDBJ databases">
        <authorList>
            <consortium name="Pathogen Informatics"/>
        </authorList>
    </citation>
    <scope>NUCLEOTIDE SEQUENCE [LARGE SCALE GENOMIC DNA]</scope>
</reference>
<dbReference type="GO" id="GO:0030036">
    <property type="term" value="P:actin cytoskeleton organization"/>
    <property type="evidence" value="ECO:0007669"/>
    <property type="project" value="TreeGrafter"/>
</dbReference>
<evidence type="ECO:0000313" key="8">
    <source>
        <dbReference type="WBParaSite" id="SBAD_0001174401-mRNA-1"/>
    </source>
</evidence>
<organism evidence="8">
    <name type="scientific">Soboliphyme baturini</name>
    <dbReference type="NCBI Taxonomy" id="241478"/>
    <lineage>
        <taxon>Eukaryota</taxon>
        <taxon>Metazoa</taxon>
        <taxon>Ecdysozoa</taxon>
        <taxon>Nematoda</taxon>
        <taxon>Enoplea</taxon>
        <taxon>Dorylaimia</taxon>
        <taxon>Dioctophymatida</taxon>
        <taxon>Dioctophymatoidea</taxon>
        <taxon>Soboliphymatidae</taxon>
        <taxon>Soboliphyme</taxon>
    </lineage>
</organism>
<proteinExistence type="inferred from homology"/>
<dbReference type="InterPro" id="IPR042276">
    <property type="entry name" value="CapZ_alpha/beta_2"/>
</dbReference>
<dbReference type="Gene3D" id="3.90.1150.210">
    <property type="entry name" value="F-actin capping protein, beta subunit"/>
    <property type="match status" value="1"/>
</dbReference>
<evidence type="ECO:0000256" key="1">
    <source>
        <dbReference type="ARBA" id="ARBA00010479"/>
    </source>
</evidence>
<dbReference type="GO" id="GO:0030863">
    <property type="term" value="C:cortical cytoskeleton"/>
    <property type="evidence" value="ECO:0007669"/>
    <property type="project" value="TreeGrafter"/>
</dbReference>
<dbReference type="InterPro" id="IPR002189">
    <property type="entry name" value="CapZ_alpha"/>
</dbReference>
<evidence type="ECO:0000256" key="4">
    <source>
        <dbReference type="ARBA" id="ARBA00023203"/>
    </source>
</evidence>
<dbReference type="Proteomes" id="UP000270296">
    <property type="component" value="Unassembled WGS sequence"/>
</dbReference>
<evidence type="ECO:0000313" key="6">
    <source>
        <dbReference type="EMBL" id="VDP39398.1"/>
    </source>
</evidence>
<reference evidence="8" key="1">
    <citation type="submission" date="2016-06" db="UniProtKB">
        <authorList>
            <consortium name="WormBaseParasite"/>
        </authorList>
    </citation>
    <scope>IDENTIFICATION</scope>
</reference>
<dbReference type="SUPFAM" id="SSF90096">
    <property type="entry name" value="Subunits of heterodimeric actin filament capping protein Capz"/>
    <property type="match status" value="1"/>
</dbReference>
<dbReference type="AlphaFoldDB" id="A0A183J660"/>
<dbReference type="PANTHER" id="PTHR10653:SF0">
    <property type="entry name" value="F-ACTIN-CAPPING PROTEIN SUBUNIT ALPHA"/>
    <property type="match status" value="1"/>
</dbReference>
<dbReference type="InterPro" id="IPR042489">
    <property type="entry name" value="CapZ_alpha_1"/>
</dbReference>